<dbReference type="InterPro" id="IPR000375">
    <property type="entry name" value="Dynamin_stalk"/>
</dbReference>
<evidence type="ECO:0000313" key="6">
    <source>
        <dbReference type="EMBL" id="PTU24366.1"/>
    </source>
</evidence>
<dbReference type="PROSITE" id="PS51388">
    <property type="entry name" value="GED"/>
    <property type="match status" value="1"/>
</dbReference>
<dbReference type="Pfam" id="PF02212">
    <property type="entry name" value="GED"/>
    <property type="match status" value="1"/>
</dbReference>
<evidence type="ECO:0008006" key="8">
    <source>
        <dbReference type="Google" id="ProtNLM"/>
    </source>
</evidence>
<dbReference type="GO" id="GO:0008017">
    <property type="term" value="F:microtubule binding"/>
    <property type="evidence" value="ECO:0007669"/>
    <property type="project" value="TreeGrafter"/>
</dbReference>
<gene>
    <name evidence="6" type="ORF">P175DRAFT_0497488</name>
</gene>
<dbReference type="InterPro" id="IPR001401">
    <property type="entry name" value="Dynamin_GTPase"/>
</dbReference>
<accession>A0A2T5M784</accession>
<dbReference type="Gene3D" id="1.20.120.1240">
    <property type="entry name" value="Dynamin, middle domain"/>
    <property type="match status" value="1"/>
</dbReference>
<dbReference type="InterPro" id="IPR045063">
    <property type="entry name" value="Dynamin_N"/>
</dbReference>
<dbReference type="Proteomes" id="UP000244073">
    <property type="component" value="Unassembled WGS sequence"/>
</dbReference>
<evidence type="ECO:0000259" key="5">
    <source>
        <dbReference type="PROSITE" id="PS51718"/>
    </source>
</evidence>
<feature type="region of interest" description="Disordered" evidence="3">
    <location>
        <begin position="489"/>
        <end position="531"/>
    </location>
</feature>
<dbReference type="GO" id="GO:0005525">
    <property type="term" value="F:GTP binding"/>
    <property type="evidence" value="ECO:0007669"/>
    <property type="project" value="InterPro"/>
</dbReference>
<dbReference type="GO" id="GO:0005737">
    <property type="term" value="C:cytoplasm"/>
    <property type="evidence" value="ECO:0007669"/>
    <property type="project" value="TreeGrafter"/>
</dbReference>
<dbReference type="CDD" id="cd08771">
    <property type="entry name" value="DLP_1"/>
    <property type="match status" value="1"/>
</dbReference>
<dbReference type="SUPFAM" id="SSF52540">
    <property type="entry name" value="P-loop containing nucleoside triphosphate hydrolases"/>
    <property type="match status" value="1"/>
</dbReference>
<dbReference type="FunFam" id="3.40.50.300:FF:001977">
    <property type="entry name" value="Dynamin GTPase, putative"/>
    <property type="match status" value="1"/>
</dbReference>
<dbReference type="GO" id="GO:0005874">
    <property type="term" value="C:microtubule"/>
    <property type="evidence" value="ECO:0007669"/>
    <property type="project" value="TreeGrafter"/>
</dbReference>
<dbReference type="InterPro" id="IPR027417">
    <property type="entry name" value="P-loop_NTPase"/>
</dbReference>
<dbReference type="VEuPathDB" id="FungiDB:P175DRAFT_0497488"/>
<dbReference type="SMART" id="SM00053">
    <property type="entry name" value="DYNc"/>
    <property type="match status" value="1"/>
</dbReference>
<comment type="caution">
    <text evidence="6">The sequence shown here is derived from an EMBL/GenBank/DDBJ whole genome shotgun (WGS) entry which is preliminary data.</text>
</comment>
<dbReference type="Pfam" id="PF01031">
    <property type="entry name" value="Dynamin_M"/>
    <property type="match status" value="1"/>
</dbReference>
<dbReference type="Pfam" id="PF00350">
    <property type="entry name" value="Dynamin_N"/>
    <property type="match status" value="1"/>
</dbReference>
<dbReference type="OrthoDB" id="5061070at2759"/>
<evidence type="ECO:0000259" key="4">
    <source>
        <dbReference type="PROSITE" id="PS51388"/>
    </source>
</evidence>
<dbReference type="InterPro" id="IPR022812">
    <property type="entry name" value="Dynamin"/>
</dbReference>
<evidence type="ECO:0000313" key="7">
    <source>
        <dbReference type="Proteomes" id="UP000244073"/>
    </source>
</evidence>
<dbReference type="PROSITE" id="PS51718">
    <property type="entry name" value="G_DYNAMIN_2"/>
    <property type="match status" value="1"/>
</dbReference>
<dbReference type="GO" id="GO:0031623">
    <property type="term" value="P:receptor internalization"/>
    <property type="evidence" value="ECO:0007669"/>
    <property type="project" value="TreeGrafter"/>
</dbReference>
<dbReference type="InterPro" id="IPR030381">
    <property type="entry name" value="G_DYNAMIN_dom"/>
</dbReference>
<keyword evidence="1" id="KW-0547">Nucleotide-binding</keyword>
<dbReference type="AlphaFoldDB" id="A0A2T5M784"/>
<feature type="domain" description="GED" evidence="4">
    <location>
        <begin position="716"/>
        <end position="812"/>
    </location>
</feature>
<organism evidence="6 7">
    <name type="scientific">Aspergillus ochraceoroseus IBT 24754</name>
    <dbReference type="NCBI Taxonomy" id="1392256"/>
    <lineage>
        <taxon>Eukaryota</taxon>
        <taxon>Fungi</taxon>
        <taxon>Dikarya</taxon>
        <taxon>Ascomycota</taxon>
        <taxon>Pezizomycotina</taxon>
        <taxon>Eurotiomycetes</taxon>
        <taxon>Eurotiomycetidae</taxon>
        <taxon>Eurotiales</taxon>
        <taxon>Aspergillaceae</taxon>
        <taxon>Aspergillus</taxon>
        <taxon>Aspergillus subgen. Nidulantes</taxon>
    </lineage>
</organism>
<evidence type="ECO:0000256" key="3">
    <source>
        <dbReference type="SAM" id="MobiDB-lite"/>
    </source>
</evidence>
<dbReference type="Gene3D" id="3.40.50.300">
    <property type="entry name" value="P-loop containing nucleotide triphosphate hydrolases"/>
    <property type="match status" value="1"/>
</dbReference>
<dbReference type="InterPro" id="IPR003130">
    <property type="entry name" value="GED"/>
</dbReference>
<sequence>MPSTIIPGERSPTPESKLIILERPSSRPVTVRSSPFRMEAAPAPASADTINMIAQDMTALVKKIQDLRHLGIEDSHITLPKICVIGDQSTGKSSLIEGMSEIKVPRSAGTCTRCPMEINLTESENGQPWICRVYLSRKYMFDGSRKTTKLPKRSEPLGPWHEQDQEDEHFITISHKGDIEEAIKWAQMAILNPGRPTSEYIPGQNVGTDPQYCQVKFSPNIVRLDISAPNFPNLSFYDLPGVINQAEFDEERYLVSLVENLVKEYISQDNCIVLLTITMTDDVMNSSAARIMRDVRGAKGRTLGVLTKPDRVPHGESYAQWIEILEGDKFSLGHGYYVVRNNPDPSVEHSQAREEEDSFFASHPWITELAVYQDRFGTRHLQTALSSLLYQQIQGCLPKIIEQINGKAARIDAELETLPDPPSANVPYILCGKLHMLKDQIRCHIDGGSREYPMQKIWGQIASDFKRALVKSRPTVRLLADSDKKLPVENGDDSDCEVTTQRSVKRKLSADQPSGVVPDARNKQSPASSGYYTHHFDKFDRPIKTFSWEEIRDIRLDSYSAGIPGQTNPKSIETMNRMSVEHWKDPMLKFIYATHRLVKETLLTEVERTFLQYHQTGLYRELKRIIENYTQRLRADHIAHADEIFDIEHHKPFTMASTALELATQAAYKYLDGRRAEARAACLFDLQHKPAAGDPRREAEIKKIVADLGADNFSQEVRMMASTRGYYDVASSRFVDSICQSVHTKLFLKCREGLITEIESELRIHDENAVDRCNELMAEDPERQRRRQYLLKEKEKINKAQAWLETAKMDVEQDERLTDFGREIKSQQPEEWGLRSPAMAGY</sequence>
<evidence type="ECO:0000256" key="1">
    <source>
        <dbReference type="ARBA" id="ARBA00022741"/>
    </source>
</evidence>
<dbReference type="InterPro" id="IPR020850">
    <property type="entry name" value="GED_dom"/>
</dbReference>
<dbReference type="GO" id="GO:0005886">
    <property type="term" value="C:plasma membrane"/>
    <property type="evidence" value="ECO:0007669"/>
    <property type="project" value="TreeGrafter"/>
</dbReference>
<feature type="region of interest" description="Disordered" evidence="3">
    <location>
        <begin position="822"/>
        <end position="842"/>
    </location>
</feature>
<reference evidence="6 7" key="1">
    <citation type="journal article" date="2018" name="Proc. Natl. Acad. Sci. U.S.A.">
        <title>Linking secondary metabolites to gene clusters through genome sequencing of six diverse Aspergillus species.</title>
        <authorList>
            <person name="Kaerboelling I."/>
            <person name="Vesth T.C."/>
            <person name="Frisvad J.C."/>
            <person name="Nybo J.L."/>
            <person name="Theobald S."/>
            <person name="Kuo A."/>
            <person name="Bowyer P."/>
            <person name="Matsuda Y."/>
            <person name="Mondo S."/>
            <person name="Lyhne E.K."/>
            <person name="Kogle M.E."/>
            <person name="Clum A."/>
            <person name="Lipzen A."/>
            <person name="Salamov A."/>
            <person name="Ngan C.Y."/>
            <person name="Daum C."/>
            <person name="Chiniquy J."/>
            <person name="Barry K."/>
            <person name="LaButti K."/>
            <person name="Haridas S."/>
            <person name="Simmons B.A."/>
            <person name="Magnuson J.K."/>
            <person name="Mortensen U.H."/>
            <person name="Larsen T.O."/>
            <person name="Grigoriev I.V."/>
            <person name="Baker S.E."/>
            <person name="Andersen M.R."/>
        </authorList>
    </citation>
    <scope>NUCLEOTIDE SEQUENCE [LARGE SCALE GENOMIC DNA]</scope>
    <source>
        <strain evidence="6 7">IBT 24754</strain>
    </source>
</reference>
<dbReference type="GeneID" id="63813175"/>
<evidence type="ECO:0000256" key="2">
    <source>
        <dbReference type="ARBA" id="ARBA00023134"/>
    </source>
</evidence>
<dbReference type="PANTHER" id="PTHR11566:SF131">
    <property type="entry name" value="GTPASE, PUTATIVE (AFU_ORTHOLOGUE AFUA_6G07630)-RELATED"/>
    <property type="match status" value="1"/>
</dbReference>
<protein>
    <recommendedName>
        <fullName evidence="8">GED domain-containing protein</fullName>
    </recommendedName>
</protein>
<dbReference type="RefSeq" id="XP_040755758.1">
    <property type="nucleotide sequence ID" value="XM_040896293.1"/>
</dbReference>
<dbReference type="EMBL" id="MSFN02000001">
    <property type="protein sequence ID" value="PTU24366.1"/>
    <property type="molecule type" value="Genomic_DNA"/>
</dbReference>
<dbReference type="GO" id="GO:0003924">
    <property type="term" value="F:GTPase activity"/>
    <property type="evidence" value="ECO:0007669"/>
    <property type="project" value="InterPro"/>
</dbReference>
<dbReference type="PRINTS" id="PR00195">
    <property type="entry name" value="DYNAMIN"/>
</dbReference>
<dbReference type="PANTHER" id="PTHR11566">
    <property type="entry name" value="DYNAMIN"/>
    <property type="match status" value="1"/>
</dbReference>
<name>A0A2T5M784_9EURO</name>
<feature type="domain" description="Dynamin-type G" evidence="5">
    <location>
        <begin position="76"/>
        <end position="398"/>
    </location>
</feature>
<proteinExistence type="predicted"/>
<keyword evidence="2" id="KW-0342">GTP-binding</keyword>